<evidence type="ECO:0000256" key="1">
    <source>
        <dbReference type="SAM" id="Coils"/>
    </source>
</evidence>
<name>A0A8T0KW68_PHAAN</name>
<proteinExistence type="predicted"/>
<comment type="caution">
    <text evidence="2">The sequence shown here is derived from an EMBL/GenBank/DDBJ whole genome shotgun (WGS) entry which is preliminary data.</text>
</comment>
<sequence length="97" mass="11288">MKALETLDMPRNKISARLSRSISKLENLYKEETQNHKTMETNRDFSSRLLHQPQPNPENPSFHETCEFLRTTKPRSQIADATYSHLVVTSLSLILFQ</sequence>
<dbReference type="EMBL" id="JABFOF010000002">
    <property type="protein sequence ID" value="KAG2404580.1"/>
    <property type="molecule type" value="Genomic_DNA"/>
</dbReference>
<keyword evidence="1" id="KW-0175">Coiled coil</keyword>
<dbReference type="AlphaFoldDB" id="A0A8T0KW68"/>
<reference evidence="2 3" key="1">
    <citation type="submission" date="2020-05" db="EMBL/GenBank/DDBJ databases">
        <title>Vigna angularis (adzuki bean) Var. LongXiaoDou No. 4 denovo assembly.</title>
        <authorList>
            <person name="Xiang H."/>
        </authorList>
    </citation>
    <scope>NUCLEOTIDE SEQUENCE [LARGE SCALE GENOMIC DNA]</scope>
    <source>
        <tissue evidence="2">Leaf</tissue>
    </source>
</reference>
<feature type="coiled-coil region" evidence="1">
    <location>
        <begin position="15"/>
        <end position="42"/>
    </location>
</feature>
<evidence type="ECO:0000313" key="3">
    <source>
        <dbReference type="Proteomes" id="UP000743370"/>
    </source>
</evidence>
<gene>
    <name evidence="2" type="ORF">HKW66_Vig0115020</name>
</gene>
<protein>
    <submittedName>
        <fullName evidence="2">Uncharacterized protein</fullName>
    </submittedName>
</protein>
<organism evidence="2 3">
    <name type="scientific">Phaseolus angularis</name>
    <name type="common">Azuki bean</name>
    <name type="synonym">Vigna angularis</name>
    <dbReference type="NCBI Taxonomy" id="3914"/>
    <lineage>
        <taxon>Eukaryota</taxon>
        <taxon>Viridiplantae</taxon>
        <taxon>Streptophyta</taxon>
        <taxon>Embryophyta</taxon>
        <taxon>Tracheophyta</taxon>
        <taxon>Spermatophyta</taxon>
        <taxon>Magnoliopsida</taxon>
        <taxon>eudicotyledons</taxon>
        <taxon>Gunneridae</taxon>
        <taxon>Pentapetalae</taxon>
        <taxon>rosids</taxon>
        <taxon>fabids</taxon>
        <taxon>Fabales</taxon>
        <taxon>Fabaceae</taxon>
        <taxon>Papilionoideae</taxon>
        <taxon>50 kb inversion clade</taxon>
        <taxon>NPAAA clade</taxon>
        <taxon>indigoferoid/millettioid clade</taxon>
        <taxon>Phaseoleae</taxon>
        <taxon>Vigna</taxon>
    </lineage>
</organism>
<dbReference type="Proteomes" id="UP000743370">
    <property type="component" value="Unassembled WGS sequence"/>
</dbReference>
<evidence type="ECO:0000313" key="2">
    <source>
        <dbReference type="EMBL" id="KAG2404580.1"/>
    </source>
</evidence>
<accession>A0A8T0KW68</accession>